<dbReference type="PANTHER" id="PTHR11113">
    <property type="entry name" value="N-ACETYLGLUCOSAMINE-6-PHOSPHATE DEACETYLASE"/>
    <property type="match status" value="1"/>
</dbReference>
<keyword evidence="1" id="KW-0378">Hydrolase</keyword>
<proteinExistence type="predicted"/>
<dbReference type="Gene3D" id="3.30.1490.130">
    <property type="entry name" value="D-aminoacylase. Domain 3"/>
    <property type="match status" value="1"/>
</dbReference>
<comment type="caution">
    <text evidence="3">The sequence shown here is derived from an EMBL/GenBank/DDBJ whole genome shotgun (WGS) entry which is preliminary data.</text>
</comment>
<dbReference type="Gene3D" id="3.20.20.140">
    <property type="entry name" value="Metal-dependent hydrolases"/>
    <property type="match status" value="1"/>
</dbReference>
<reference evidence="3 4" key="1">
    <citation type="journal article" date="2019" name="Int. J. Syst. Evol. Microbiol.">
        <title>The Global Catalogue of Microorganisms (GCM) 10K type strain sequencing project: providing services to taxonomists for standard genome sequencing and annotation.</title>
        <authorList>
            <consortium name="The Broad Institute Genomics Platform"/>
            <consortium name="The Broad Institute Genome Sequencing Center for Infectious Disease"/>
            <person name="Wu L."/>
            <person name="Ma J."/>
        </authorList>
    </citation>
    <scope>NUCLEOTIDE SEQUENCE [LARGE SCALE GENOMIC DNA]</scope>
    <source>
        <strain evidence="3 4">JCM 10696</strain>
    </source>
</reference>
<dbReference type="EMBL" id="BAAAHH010000004">
    <property type="protein sequence ID" value="GAA0942706.1"/>
    <property type="molecule type" value="Genomic_DNA"/>
</dbReference>
<dbReference type="CDD" id="cd01297">
    <property type="entry name" value="D-aminoacylase"/>
    <property type="match status" value="1"/>
</dbReference>
<dbReference type="RefSeq" id="WP_344237991.1">
    <property type="nucleotide sequence ID" value="NZ_BAAAHH010000004.1"/>
</dbReference>
<dbReference type="InterPro" id="IPR032466">
    <property type="entry name" value="Metal_Hydrolase"/>
</dbReference>
<dbReference type="Gene3D" id="2.30.40.10">
    <property type="entry name" value="Urease, subunit C, domain 1"/>
    <property type="match status" value="1"/>
</dbReference>
<evidence type="ECO:0000256" key="1">
    <source>
        <dbReference type="ARBA" id="ARBA00022801"/>
    </source>
</evidence>
<dbReference type="InterPro" id="IPR011059">
    <property type="entry name" value="Metal-dep_hydrolase_composite"/>
</dbReference>
<dbReference type="SUPFAM" id="SSF51556">
    <property type="entry name" value="Metallo-dependent hydrolases"/>
    <property type="match status" value="1"/>
</dbReference>
<protein>
    <submittedName>
        <fullName evidence="3">D-aminoacylase</fullName>
    </submittedName>
</protein>
<accession>A0ABN1QHU5</accession>
<evidence type="ECO:0000313" key="4">
    <source>
        <dbReference type="Proteomes" id="UP001500665"/>
    </source>
</evidence>
<feature type="domain" description="Amidohydrolase 3" evidence="2">
    <location>
        <begin position="50"/>
        <end position="490"/>
    </location>
</feature>
<evidence type="ECO:0000313" key="3">
    <source>
        <dbReference type="EMBL" id="GAA0942706.1"/>
    </source>
</evidence>
<dbReference type="SUPFAM" id="SSF51338">
    <property type="entry name" value="Composite domain of metallo-dependent hydrolases"/>
    <property type="match status" value="1"/>
</dbReference>
<evidence type="ECO:0000259" key="2">
    <source>
        <dbReference type="Pfam" id="PF07969"/>
    </source>
</evidence>
<sequence>MDEFDVLAVGGTVIDGTGREPRRADVGVRGDRIAFVGPAPPGAAARRRLDCAGLAVAPGFIDLHSHADFTVAAAPGAEGALRQGVTTLVTGNCGTSPFPTGSDAAGFEGFARSVQEAGPAVNVAALVGHAMLRAAVLGQDLRPATGPELDAMRGLLADAAREGVFGLSTGLIYAPGSFAGTEEIVALAETAREHGLLYATHMRDEGDDLLKAVDEALETARRSGVRLQISHLKAMGPANHGKVVRALALIDAARAEGVDVATDVYPYAASSTQLSSRLPDWALDGGLDALLERLARPETRERIAAELRAKTGGTFLPEGTVLAAMPDGPYTPYVGASLREIADERGADPADVALDVLAGHRALVFIVNHAMAEDDVDTVLRHPAAAVASDGWELDTACGGHPHPRHFGAFARALGHHARDRGLLTLPQAVHKMTGLPASRLGLTGRGTLAEGHAADLAVFEPGEITDRATYAEPLAYAEGVRHVVVNGRLALADGAVTGERPGRVLRRGAR</sequence>
<dbReference type="InterPro" id="IPR013108">
    <property type="entry name" value="Amidohydro_3"/>
</dbReference>
<gene>
    <name evidence="3" type="ORF">GCM10009550_14080</name>
</gene>
<dbReference type="InterPro" id="IPR023100">
    <property type="entry name" value="D-aminoacylase_insert_dom_sf"/>
</dbReference>
<dbReference type="Proteomes" id="UP001500665">
    <property type="component" value="Unassembled WGS sequence"/>
</dbReference>
<keyword evidence="4" id="KW-1185">Reference proteome</keyword>
<dbReference type="Pfam" id="PF07969">
    <property type="entry name" value="Amidohydro_3"/>
    <property type="match status" value="1"/>
</dbReference>
<name>A0ABN1QHU5_9ACTN</name>
<organism evidence="3 4">
    <name type="scientific">Actinocorallia libanotica</name>
    <dbReference type="NCBI Taxonomy" id="46162"/>
    <lineage>
        <taxon>Bacteria</taxon>
        <taxon>Bacillati</taxon>
        <taxon>Actinomycetota</taxon>
        <taxon>Actinomycetes</taxon>
        <taxon>Streptosporangiales</taxon>
        <taxon>Thermomonosporaceae</taxon>
        <taxon>Actinocorallia</taxon>
    </lineage>
</organism>